<dbReference type="NCBIfam" id="TIGR00794">
    <property type="entry name" value="kup"/>
    <property type="match status" value="1"/>
</dbReference>
<dbReference type="InterPro" id="IPR053952">
    <property type="entry name" value="K_trans_C"/>
</dbReference>
<evidence type="ECO:0000256" key="2">
    <source>
        <dbReference type="ARBA" id="ARBA00008440"/>
    </source>
</evidence>
<evidence type="ECO:0000256" key="7">
    <source>
        <dbReference type="ARBA" id="ARBA00022989"/>
    </source>
</evidence>
<evidence type="ECO:0000256" key="5">
    <source>
        <dbReference type="ARBA" id="ARBA00022692"/>
    </source>
</evidence>
<protein>
    <recommendedName>
        <fullName evidence="10">Potassium transporter</fullName>
    </recommendedName>
</protein>
<organism evidence="13 14">
    <name type="scientific">Sphagnum troendelagicum</name>
    <dbReference type="NCBI Taxonomy" id="128251"/>
    <lineage>
        <taxon>Eukaryota</taxon>
        <taxon>Viridiplantae</taxon>
        <taxon>Streptophyta</taxon>
        <taxon>Embryophyta</taxon>
        <taxon>Bryophyta</taxon>
        <taxon>Sphagnophytina</taxon>
        <taxon>Sphagnopsida</taxon>
        <taxon>Sphagnales</taxon>
        <taxon>Sphagnaceae</taxon>
        <taxon>Sphagnum</taxon>
    </lineage>
</organism>
<dbReference type="Proteomes" id="UP001497512">
    <property type="component" value="Chromosome 6"/>
</dbReference>
<feature type="transmembrane region" description="Helical" evidence="10">
    <location>
        <begin position="297"/>
        <end position="317"/>
    </location>
</feature>
<evidence type="ECO:0000256" key="9">
    <source>
        <dbReference type="ARBA" id="ARBA00023136"/>
    </source>
</evidence>
<evidence type="ECO:0000256" key="6">
    <source>
        <dbReference type="ARBA" id="ARBA00022958"/>
    </source>
</evidence>
<proteinExistence type="inferred from homology"/>
<dbReference type="InterPro" id="IPR003855">
    <property type="entry name" value="K+_transporter"/>
</dbReference>
<dbReference type="InterPro" id="IPR053951">
    <property type="entry name" value="K_trans_N"/>
</dbReference>
<feature type="transmembrane region" description="Helical" evidence="10">
    <location>
        <begin position="471"/>
        <end position="489"/>
    </location>
</feature>
<comment type="subcellular location">
    <subcellularLocation>
        <location evidence="1 10">Membrane</location>
        <topology evidence="1 10">Multi-pass membrane protein</topology>
    </subcellularLocation>
</comment>
<keyword evidence="4 10" id="KW-0633">Potassium transport</keyword>
<feature type="domain" description="K+ potassium transporter integral membrane" evidence="11">
    <location>
        <begin position="113"/>
        <end position="589"/>
    </location>
</feature>
<feature type="transmembrane region" description="Helical" evidence="10">
    <location>
        <begin position="551"/>
        <end position="571"/>
    </location>
</feature>
<evidence type="ECO:0000256" key="3">
    <source>
        <dbReference type="ARBA" id="ARBA00022448"/>
    </source>
</evidence>
<keyword evidence="7 10" id="KW-1133">Transmembrane helix</keyword>
<dbReference type="Pfam" id="PF02705">
    <property type="entry name" value="K_trans"/>
    <property type="match status" value="1"/>
</dbReference>
<feature type="transmembrane region" description="Helical" evidence="10">
    <location>
        <begin position="266"/>
        <end position="285"/>
    </location>
</feature>
<evidence type="ECO:0000313" key="14">
    <source>
        <dbReference type="Proteomes" id="UP001497512"/>
    </source>
</evidence>
<dbReference type="PANTHER" id="PTHR30540:SF13">
    <property type="entry name" value="POTASSIUM TRANSPORTER 17-RELATED"/>
    <property type="match status" value="1"/>
</dbReference>
<sequence length="800" mass="88748">MATNGKDIELGILHEEGQDSCDDGREYECQIDKEYGNGINHPASGCMVSNMTVQQVGDHERLDVGEATSGRVETSNKQHRLRRAVSDIQFKAHMAPVHLDRKKYTCWGTIGQAYQALGIVFGGLGTSPLYVYPSVNLSNPQEEDYLGLMSLIFWTLTLIAFVKYVLIVIRADDRGEGGTFALYSLLHRHASVDQKDTAASDSETTHSSGQIHDKVHSLLKNSRTAQIILFIVVMLGTCLVIGDGILTPAISVLSAMAGIQSEDESLPPAVVTWVSAIILVVVFMLQQFGTHRVSWLFSPILLVWFVTTPLVGIYNIAAHYPSVFKAVSPHYIIKYFIRNKKQGWVSLGGAVLCITGAEAMFADLGHFNRRAIQVGFIAVLYPSCLLTYAGQTAYLIRHPMDHQNAFFKSIPQPVYWPMFIVATLSAIVASQSLITATFSITKQTIALGCFPRVKMVHTSADQEGQVYSPEVNYVLMILCVAVVLGFRNSTTVGNAFGVAVLGVMFISTLLVTVVMLMVWKLPWPLAFLFLSVFGSIEGVYFTAVLNKVPQGGWVPFAFAAFFLCISLTWSYGRQKKHTYEKNHKISLDSLGALLSSAGMQRVPGICFFYTDLVHGVPPIISHYVKNVRTLHQVLVFTTFRFIPVRTVLPEERFLVGRVGFKGVYRCVARYGYQDIIDCEGDEFKSQAIQSLRSYLQSEDQMELSTHQISNGTTDLQSPSLKNFAEMYDAEDLAELESATSHTAVYVVGKITVRTSSHTGWLGHIIIDKVYTLLRLISRSTIKELKIPPANYLEVGMLYNV</sequence>
<feature type="transmembrane region" description="Helical" evidence="10">
    <location>
        <begin position="525"/>
        <end position="545"/>
    </location>
</feature>
<feature type="transmembrane region" description="Helical" evidence="10">
    <location>
        <begin position="414"/>
        <end position="434"/>
    </location>
</feature>
<evidence type="ECO:0000313" key="13">
    <source>
        <dbReference type="EMBL" id="CAK9229828.1"/>
    </source>
</evidence>
<evidence type="ECO:0000259" key="11">
    <source>
        <dbReference type="Pfam" id="PF02705"/>
    </source>
</evidence>
<keyword evidence="8 10" id="KW-0406">Ion transport</keyword>
<feature type="transmembrane region" description="Helical" evidence="10">
    <location>
        <begin position="495"/>
        <end position="518"/>
    </location>
</feature>
<evidence type="ECO:0000256" key="10">
    <source>
        <dbReference type="RuleBase" id="RU321113"/>
    </source>
</evidence>
<evidence type="ECO:0000256" key="1">
    <source>
        <dbReference type="ARBA" id="ARBA00004141"/>
    </source>
</evidence>
<comment type="function">
    <text evidence="10">Potassium transporter.</text>
</comment>
<gene>
    <name evidence="13" type="ORF">CSSPTR1EN2_LOCUS19928</name>
</gene>
<keyword evidence="3" id="KW-0813">Transport</keyword>
<keyword evidence="9 10" id="KW-0472">Membrane</keyword>
<dbReference type="EMBL" id="OZ019898">
    <property type="protein sequence ID" value="CAK9229828.1"/>
    <property type="molecule type" value="Genomic_DNA"/>
</dbReference>
<evidence type="ECO:0000259" key="12">
    <source>
        <dbReference type="Pfam" id="PF22776"/>
    </source>
</evidence>
<feature type="transmembrane region" description="Helical" evidence="10">
    <location>
        <begin position="344"/>
        <end position="362"/>
    </location>
</feature>
<dbReference type="Pfam" id="PF22776">
    <property type="entry name" value="K_trans_C"/>
    <property type="match status" value="1"/>
</dbReference>
<name>A0ABP0UTQ0_9BRYO</name>
<comment type="similarity">
    <text evidence="2 10">Belongs to the HAK/KUP transporter (TC 2.A.72.3) family.</text>
</comment>
<feature type="domain" description="K+ potassium transporter C-terminal" evidence="12">
    <location>
        <begin position="603"/>
        <end position="798"/>
    </location>
</feature>
<dbReference type="PANTHER" id="PTHR30540">
    <property type="entry name" value="OSMOTIC STRESS POTASSIUM TRANSPORTER"/>
    <property type="match status" value="1"/>
</dbReference>
<reference evidence="13" key="1">
    <citation type="submission" date="2024-02" db="EMBL/GenBank/DDBJ databases">
        <authorList>
            <consortium name="ELIXIR-Norway"/>
            <consortium name="Elixir Norway"/>
        </authorList>
    </citation>
    <scope>NUCLEOTIDE SEQUENCE</scope>
</reference>
<keyword evidence="14" id="KW-1185">Reference proteome</keyword>
<feature type="transmembrane region" description="Helical" evidence="10">
    <location>
        <begin position="104"/>
        <end position="125"/>
    </location>
</feature>
<feature type="transmembrane region" description="Helical" evidence="10">
    <location>
        <begin position="374"/>
        <end position="394"/>
    </location>
</feature>
<evidence type="ECO:0000256" key="8">
    <source>
        <dbReference type="ARBA" id="ARBA00023065"/>
    </source>
</evidence>
<feature type="transmembrane region" description="Helical" evidence="10">
    <location>
        <begin position="227"/>
        <end position="246"/>
    </location>
</feature>
<keyword evidence="6 10" id="KW-0630">Potassium</keyword>
<accession>A0ABP0UTQ0</accession>
<keyword evidence="5 10" id="KW-0812">Transmembrane</keyword>
<feature type="transmembrane region" description="Helical" evidence="10">
    <location>
        <begin position="145"/>
        <end position="166"/>
    </location>
</feature>
<evidence type="ECO:0000256" key="4">
    <source>
        <dbReference type="ARBA" id="ARBA00022538"/>
    </source>
</evidence>